<keyword evidence="4" id="KW-1185">Reference proteome</keyword>
<dbReference type="RefSeq" id="WP_078831373.1">
    <property type="nucleotide sequence ID" value="NZ_FUWH01000005.1"/>
</dbReference>
<dbReference type="InterPro" id="IPR051271">
    <property type="entry name" value="2C-system_Tx_regulators"/>
</dbReference>
<reference evidence="3 4" key="1">
    <citation type="submission" date="2017-02" db="EMBL/GenBank/DDBJ databases">
        <authorList>
            <person name="Peterson S.W."/>
        </authorList>
    </citation>
    <scope>NUCLEOTIDE SEQUENCE [LARGE SCALE GENOMIC DNA]</scope>
    <source>
        <strain evidence="3 4">DSM 22335</strain>
    </source>
</reference>
<dbReference type="Pfam" id="PF00072">
    <property type="entry name" value="Response_reg"/>
    <property type="match status" value="1"/>
</dbReference>
<dbReference type="OrthoDB" id="1646880at2"/>
<keyword evidence="1" id="KW-0597">Phosphoprotein</keyword>
<dbReference type="SMART" id="SM00448">
    <property type="entry name" value="REC"/>
    <property type="match status" value="1"/>
</dbReference>
<dbReference type="PANTHER" id="PTHR45526:SF1">
    <property type="entry name" value="TRANSCRIPTIONAL REGULATORY PROTEIN DCUR-RELATED"/>
    <property type="match status" value="1"/>
</dbReference>
<dbReference type="InterPro" id="IPR001789">
    <property type="entry name" value="Sig_transdc_resp-reg_receiver"/>
</dbReference>
<dbReference type="EMBL" id="FUWH01000005">
    <property type="protein sequence ID" value="SJZ83952.1"/>
    <property type="molecule type" value="Genomic_DNA"/>
</dbReference>
<dbReference type="PROSITE" id="PS50110">
    <property type="entry name" value="RESPONSE_REGULATORY"/>
    <property type="match status" value="1"/>
</dbReference>
<dbReference type="Proteomes" id="UP000190888">
    <property type="component" value="Unassembled WGS sequence"/>
</dbReference>
<name>A0A1T4NY05_9BACT</name>
<dbReference type="GO" id="GO:0000156">
    <property type="term" value="F:phosphorelay response regulator activity"/>
    <property type="evidence" value="ECO:0007669"/>
    <property type="project" value="TreeGrafter"/>
</dbReference>
<evidence type="ECO:0000259" key="2">
    <source>
        <dbReference type="PROSITE" id="PS50110"/>
    </source>
</evidence>
<evidence type="ECO:0000256" key="1">
    <source>
        <dbReference type="PROSITE-ProRule" id="PRU00169"/>
    </source>
</evidence>
<dbReference type="InterPro" id="IPR011006">
    <property type="entry name" value="CheY-like_superfamily"/>
</dbReference>
<sequence>MLNCLIIDDEQPSINVLQEYIQRIPGLELMGTTTDPIKGLELLKMNHIDVLFLDIQMDELTGIELKKLIDPSIKVVFCTAYSEFAVISYELDAVDYLVKPIAFERFIKALTKVVDTLGPCMSDKITPNDYFYVKAEHKGKMVKIDIEDIDFVEARSNYVAFHRGKKQHWHI</sequence>
<feature type="domain" description="Response regulatory" evidence="2">
    <location>
        <begin position="3"/>
        <end position="114"/>
    </location>
</feature>
<feature type="modified residue" description="4-aspartylphosphate" evidence="1">
    <location>
        <position position="54"/>
    </location>
</feature>
<organism evidence="3 4">
    <name type="scientific">Sediminibacterium ginsengisoli</name>
    <dbReference type="NCBI Taxonomy" id="413434"/>
    <lineage>
        <taxon>Bacteria</taxon>
        <taxon>Pseudomonadati</taxon>
        <taxon>Bacteroidota</taxon>
        <taxon>Chitinophagia</taxon>
        <taxon>Chitinophagales</taxon>
        <taxon>Chitinophagaceae</taxon>
        <taxon>Sediminibacterium</taxon>
    </lineage>
</organism>
<gene>
    <name evidence="3" type="ORF">SAMN04488132_10542</name>
</gene>
<dbReference type="STRING" id="413434.SAMN04488132_10542"/>
<protein>
    <submittedName>
        <fullName evidence="3">Response regulator receiver domain-containing protein</fullName>
    </submittedName>
</protein>
<evidence type="ECO:0000313" key="3">
    <source>
        <dbReference type="EMBL" id="SJZ83952.1"/>
    </source>
</evidence>
<dbReference type="AlphaFoldDB" id="A0A1T4NY05"/>
<dbReference type="Gene3D" id="3.40.50.2300">
    <property type="match status" value="1"/>
</dbReference>
<evidence type="ECO:0000313" key="4">
    <source>
        <dbReference type="Proteomes" id="UP000190888"/>
    </source>
</evidence>
<dbReference type="SUPFAM" id="SSF52172">
    <property type="entry name" value="CheY-like"/>
    <property type="match status" value="1"/>
</dbReference>
<dbReference type="PANTHER" id="PTHR45526">
    <property type="entry name" value="TRANSCRIPTIONAL REGULATORY PROTEIN DPIA"/>
    <property type="match status" value="1"/>
</dbReference>
<proteinExistence type="predicted"/>
<accession>A0A1T4NY05</accession>